<dbReference type="PANTHER" id="PTHR42939:SF1">
    <property type="entry name" value="ABC TRANSPORTER ATP-BINDING PROTEIN ALBC-RELATED"/>
    <property type="match status" value="1"/>
</dbReference>
<dbReference type="InterPro" id="IPR003439">
    <property type="entry name" value="ABC_transporter-like_ATP-bd"/>
</dbReference>
<evidence type="ECO:0000256" key="1">
    <source>
        <dbReference type="ARBA" id="ARBA00022448"/>
    </source>
</evidence>
<dbReference type="PROSITE" id="PS50893">
    <property type="entry name" value="ABC_TRANSPORTER_2"/>
    <property type="match status" value="1"/>
</dbReference>
<dbReference type="GO" id="GO:0005524">
    <property type="term" value="F:ATP binding"/>
    <property type="evidence" value="ECO:0007669"/>
    <property type="project" value="UniProtKB-KW"/>
</dbReference>
<dbReference type="GO" id="GO:0016887">
    <property type="term" value="F:ATP hydrolysis activity"/>
    <property type="evidence" value="ECO:0007669"/>
    <property type="project" value="InterPro"/>
</dbReference>
<feature type="domain" description="ABC transporter" evidence="4">
    <location>
        <begin position="2"/>
        <end position="227"/>
    </location>
</feature>
<organism evidence="5 6">
    <name type="scientific">Halalkalibacter suaedae</name>
    <dbReference type="NCBI Taxonomy" id="2822140"/>
    <lineage>
        <taxon>Bacteria</taxon>
        <taxon>Bacillati</taxon>
        <taxon>Bacillota</taxon>
        <taxon>Bacilli</taxon>
        <taxon>Bacillales</taxon>
        <taxon>Bacillaceae</taxon>
        <taxon>Halalkalibacter</taxon>
    </lineage>
</organism>
<dbReference type="AlphaFoldDB" id="A0A941ANW5"/>
<keyword evidence="2" id="KW-0547">Nucleotide-binding</keyword>
<dbReference type="SMART" id="SM00382">
    <property type="entry name" value="AAA"/>
    <property type="match status" value="1"/>
</dbReference>
<reference evidence="5" key="1">
    <citation type="submission" date="2021-03" db="EMBL/GenBank/DDBJ databases">
        <title>Bacillus suaedae sp. nov., isolated from Suaeda aralocaspica.</title>
        <authorList>
            <person name="Lei R.F.R."/>
        </authorList>
    </citation>
    <scope>NUCLEOTIDE SEQUENCE</scope>
    <source>
        <strain evidence="5">YZJH907-2</strain>
    </source>
</reference>
<dbReference type="InterPro" id="IPR003593">
    <property type="entry name" value="AAA+_ATPase"/>
</dbReference>
<dbReference type="PANTHER" id="PTHR42939">
    <property type="entry name" value="ABC TRANSPORTER ATP-BINDING PROTEIN ALBC-RELATED"/>
    <property type="match status" value="1"/>
</dbReference>
<protein>
    <submittedName>
        <fullName evidence="5">ABC transporter ATP-binding protein</fullName>
    </submittedName>
</protein>
<sequence length="290" mass="32978">MIEFQQLTKTYGSKTVLKELNLTLTPNKIYGLLGRNGAGKTTMMQLLAGHILPTNGKILINGKTPFNNRSILNEICFINESGNFKQRLKIKDALKIASFYYPNWSNETAYSLLEIFNLNKKWNVKGLSKGMESALGITIGLASRANITILDEPYIGLDASHRYKFYDLLLEEYENYPRTFILSTHLIDEVSELFEEIILIKDATLLLHKTTEEVKDLSLKINGQKELVEQFSKGKKILYEKEIIGQKTVILFQEGLSVDQAKAIGLDAERCDIQELMVYLTGEKERKTNV</sequence>
<dbReference type="Proteomes" id="UP000678228">
    <property type="component" value="Unassembled WGS sequence"/>
</dbReference>
<evidence type="ECO:0000256" key="2">
    <source>
        <dbReference type="ARBA" id="ARBA00022741"/>
    </source>
</evidence>
<name>A0A941ANW5_9BACI</name>
<dbReference type="RefSeq" id="WP_210594928.1">
    <property type="nucleotide sequence ID" value="NZ_JAGKSQ010000001.1"/>
</dbReference>
<dbReference type="InterPro" id="IPR051782">
    <property type="entry name" value="ABC_Transporter_VariousFunc"/>
</dbReference>
<dbReference type="CDD" id="cd03230">
    <property type="entry name" value="ABC_DR_subfamily_A"/>
    <property type="match status" value="1"/>
</dbReference>
<dbReference type="InterPro" id="IPR027417">
    <property type="entry name" value="P-loop_NTPase"/>
</dbReference>
<dbReference type="EMBL" id="JAGKSQ010000001">
    <property type="protein sequence ID" value="MBP3949543.1"/>
    <property type="molecule type" value="Genomic_DNA"/>
</dbReference>
<proteinExistence type="predicted"/>
<comment type="caution">
    <text evidence="5">The sequence shown here is derived from an EMBL/GenBank/DDBJ whole genome shotgun (WGS) entry which is preliminary data.</text>
</comment>
<evidence type="ECO:0000259" key="4">
    <source>
        <dbReference type="PROSITE" id="PS50893"/>
    </source>
</evidence>
<dbReference type="SUPFAM" id="SSF52540">
    <property type="entry name" value="P-loop containing nucleoside triphosphate hydrolases"/>
    <property type="match status" value="1"/>
</dbReference>
<keyword evidence="6" id="KW-1185">Reference proteome</keyword>
<keyword evidence="3 5" id="KW-0067">ATP-binding</keyword>
<evidence type="ECO:0000313" key="5">
    <source>
        <dbReference type="EMBL" id="MBP3949543.1"/>
    </source>
</evidence>
<evidence type="ECO:0000256" key="3">
    <source>
        <dbReference type="ARBA" id="ARBA00022840"/>
    </source>
</evidence>
<accession>A0A941ANW5</accession>
<gene>
    <name evidence="5" type="ORF">J7W16_00260</name>
</gene>
<dbReference type="Pfam" id="PF00005">
    <property type="entry name" value="ABC_tran"/>
    <property type="match status" value="1"/>
</dbReference>
<dbReference type="Gene3D" id="3.40.50.300">
    <property type="entry name" value="P-loop containing nucleotide triphosphate hydrolases"/>
    <property type="match status" value="1"/>
</dbReference>
<keyword evidence="1" id="KW-0813">Transport</keyword>
<evidence type="ECO:0000313" key="6">
    <source>
        <dbReference type="Proteomes" id="UP000678228"/>
    </source>
</evidence>